<feature type="transmembrane region" description="Helical" evidence="7">
    <location>
        <begin position="574"/>
        <end position="600"/>
    </location>
</feature>
<dbReference type="Pfam" id="PF02687">
    <property type="entry name" value="FtsX"/>
    <property type="match status" value="1"/>
</dbReference>
<evidence type="ECO:0000256" key="6">
    <source>
        <dbReference type="ARBA" id="ARBA00038076"/>
    </source>
</evidence>
<evidence type="ECO:0008006" key="12">
    <source>
        <dbReference type="Google" id="ProtNLM"/>
    </source>
</evidence>
<dbReference type="PANTHER" id="PTHR30572">
    <property type="entry name" value="MEMBRANE COMPONENT OF TRANSPORTER-RELATED"/>
    <property type="match status" value="1"/>
</dbReference>
<evidence type="ECO:0000256" key="2">
    <source>
        <dbReference type="ARBA" id="ARBA00022475"/>
    </source>
</evidence>
<dbReference type="Proteomes" id="UP000231198">
    <property type="component" value="Unassembled WGS sequence"/>
</dbReference>
<gene>
    <name evidence="10" type="ORF">COT62_02090</name>
</gene>
<name>A0A2H0WSZ5_9BACT</name>
<feature type="transmembrane region" description="Helical" evidence="7">
    <location>
        <begin position="674"/>
        <end position="694"/>
    </location>
</feature>
<reference evidence="11" key="1">
    <citation type="submission" date="2017-09" db="EMBL/GenBank/DDBJ databases">
        <title>Depth-based differentiation of microbial function through sediment-hosted aquifers and enrichment of novel symbionts in the deep terrestrial subsurface.</title>
        <authorList>
            <person name="Probst A.J."/>
            <person name="Ladd B."/>
            <person name="Jarett J.K."/>
            <person name="Geller-Mcgrath D.E."/>
            <person name="Sieber C.M.K."/>
            <person name="Emerson J.B."/>
            <person name="Anantharaman K."/>
            <person name="Thomas B.C."/>
            <person name="Malmstrom R."/>
            <person name="Stieglmeier M."/>
            <person name="Klingl A."/>
            <person name="Woyke T."/>
            <person name="Ryan C.M."/>
            <person name="Banfield J.F."/>
        </authorList>
    </citation>
    <scope>NUCLEOTIDE SEQUENCE [LARGE SCALE GENOMIC DNA]</scope>
</reference>
<feature type="transmembrane region" description="Helical" evidence="7">
    <location>
        <begin position="30"/>
        <end position="47"/>
    </location>
</feature>
<keyword evidence="4 7" id="KW-1133">Transmembrane helix</keyword>
<keyword evidence="3 7" id="KW-0812">Transmembrane</keyword>
<dbReference type="AlphaFoldDB" id="A0A2H0WSZ5"/>
<feature type="transmembrane region" description="Helical" evidence="7">
    <location>
        <begin position="115"/>
        <end position="138"/>
    </location>
</feature>
<dbReference type="InterPro" id="IPR025857">
    <property type="entry name" value="MacB_PCD"/>
</dbReference>
<dbReference type="InterPro" id="IPR003838">
    <property type="entry name" value="ABC3_permease_C"/>
</dbReference>
<protein>
    <recommendedName>
        <fullName evidence="12">ABC3 transporter permease protein domain-containing protein</fullName>
    </recommendedName>
</protein>
<dbReference type="GO" id="GO:0005886">
    <property type="term" value="C:plasma membrane"/>
    <property type="evidence" value="ECO:0007669"/>
    <property type="project" value="UniProtKB-SubCell"/>
</dbReference>
<dbReference type="GO" id="GO:0022857">
    <property type="term" value="F:transmembrane transporter activity"/>
    <property type="evidence" value="ECO:0007669"/>
    <property type="project" value="TreeGrafter"/>
</dbReference>
<dbReference type="EMBL" id="PEZG01000045">
    <property type="protein sequence ID" value="PIS15745.1"/>
    <property type="molecule type" value="Genomic_DNA"/>
</dbReference>
<accession>A0A2H0WSZ5</accession>
<proteinExistence type="inferred from homology"/>
<comment type="subcellular location">
    <subcellularLocation>
        <location evidence="1">Cell membrane</location>
        <topology evidence="1">Multi-pass membrane protein</topology>
    </subcellularLocation>
</comment>
<keyword evidence="5 7" id="KW-0472">Membrane</keyword>
<evidence type="ECO:0000256" key="3">
    <source>
        <dbReference type="ARBA" id="ARBA00022692"/>
    </source>
</evidence>
<dbReference type="InterPro" id="IPR050250">
    <property type="entry name" value="Macrolide_Exporter_MacB"/>
</dbReference>
<evidence type="ECO:0000259" key="9">
    <source>
        <dbReference type="Pfam" id="PF12704"/>
    </source>
</evidence>
<evidence type="ECO:0000313" key="11">
    <source>
        <dbReference type="Proteomes" id="UP000231198"/>
    </source>
</evidence>
<feature type="domain" description="MacB-like periplasmic core" evidence="9">
    <location>
        <begin position="114"/>
        <end position="230"/>
    </location>
</feature>
<evidence type="ECO:0000256" key="1">
    <source>
        <dbReference type="ARBA" id="ARBA00004651"/>
    </source>
</evidence>
<organism evidence="10 11">
    <name type="scientific">Candidatus Roizmanbacteria bacterium CG09_land_8_20_14_0_10_41_9</name>
    <dbReference type="NCBI Taxonomy" id="1974850"/>
    <lineage>
        <taxon>Bacteria</taxon>
        <taxon>Candidatus Roizmaniibacteriota</taxon>
    </lineage>
</organism>
<comment type="similarity">
    <text evidence="6">Belongs to the ABC-4 integral membrane protein family.</text>
</comment>
<evidence type="ECO:0000259" key="8">
    <source>
        <dbReference type="Pfam" id="PF02687"/>
    </source>
</evidence>
<comment type="caution">
    <text evidence="10">The sequence shown here is derived from an EMBL/GenBank/DDBJ whole genome shotgun (WGS) entry which is preliminary data.</text>
</comment>
<feature type="domain" description="ABC3 transporter permease C-terminal" evidence="8">
    <location>
        <begin position="579"/>
        <end position="701"/>
    </location>
</feature>
<keyword evidence="2" id="KW-1003">Cell membrane</keyword>
<dbReference type="Pfam" id="PF12704">
    <property type="entry name" value="MacB_PCD"/>
    <property type="match status" value="1"/>
</dbReference>
<evidence type="ECO:0000256" key="5">
    <source>
        <dbReference type="ARBA" id="ARBA00023136"/>
    </source>
</evidence>
<evidence type="ECO:0000313" key="10">
    <source>
        <dbReference type="EMBL" id="PIS15745.1"/>
    </source>
</evidence>
<sequence>MKKIIANLLSPQLILQCIRSIPSRIKYLVKFGFLFFTFFLLLIFFLFEKMFRLIHKIPVMGNLLGNLFSKPGKLLDPYHILIINKLESWRPSEVKRSYLIYLAFENLRARKTRSLVTVLGMSVGVGIIVLLISLGYGIEKLVISRVASLDELKMVDVSTGGSTSLRLNNETLKKIEKLSSVGKAIPFISFVGKVSYNRANTDVLVYAAPRSYLDFSKVKLLKGKLFASNETYLSYGGQVAGAQTSVQKGVLDSLISDNDLYFNIVPDEVATVWSACTVSSSVIGYAGRIEGGYKGKEYWGGSYYPFDEKGKAAYDPEQAIYLGKWIQATVPLFFKTSDGKLGPILDKEGIQKWEKGCIQEKYTQVMDRLRFASVLGESTESASLTSTASASTSLTASSSAEATDSATVVYETVTVSTSSGGLEVVELSASSSATQKKQKDTYKFISKPSGQAIVSLGFLNLLNIPVEKALNTKFNVSFIVTKSLVPEVEGKALTSEEEYQILGVSDDADSQHFYVPFTDIQKIGGTNFTQLKVILKDKNDIAKVRKSIETMGFRTTSTVDTVAQIESLFANLRIVLGLLGMVALGVASLGMFNTLTVSLLERTREIGGMKTMGMVSEEVQDLFLAEAMIMGLSGGLGGLILGYLIGNGLSFLVSTIAIVKGQGYLELTYVPPQFVLFIIVSSFIVGLVTGLYPAQRAKKISALNALRYE</sequence>
<evidence type="ECO:0000256" key="4">
    <source>
        <dbReference type="ARBA" id="ARBA00022989"/>
    </source>
</evidence>
<evidence type="ECO:0000256" key="7">
    <source>
        <dbReference type="SAM" id="Phobius"/>
    </source>
</evidence>
<dbReference type="PANTHER" id="PTHR30572:SF4">
    <property type="entry name" value="ABC TRANSPORTER PERMEASE YTRF"/>
    <property type="match status" value="1"/>
</dbReference>